<dbReference type="EC" id="3.1.26.5" evidence="7 8"/>
<dbReference type="PANTHER" id="PTHR33992">
    <property type="entry name" value="RIBONUCLEASE P PROTEIN COMPONENT"/>
    <property type="match status" value="1"/>
</dbReference>
<dbReference type="EMBL" id="JAHLFG010000066">
    <property type="protein sequence ID" value="MBU3827081.1"/>
    <property type="molecule type" value="Genomic_DNA"/>
</dbReference>
<comment type="caution">
    <text evidence="9">The sequence shown here is derived from an EMBL/GenBank/DDBJ whole genome shotgun (WGS) entry which is preliminary data.</text>
</comment>
<dbReference type="GO" id="GO:0042781">
    <property type="term" value="F:3'-tRNA processing endoribonuclease activity"/>
    <property type="evidence" value="ECO:0007669"/>
    <property type="project" value="TreeGrafter"/>
</dbReference>
<evidence type="ECO:0000256" key="5">
    <source>
        <dbReference type="ARBA" id="ARBA00022801"/>
    </source>
</evidence>
<sequence>MSNYSFPRQGRLLSTAEFDAVFKKPVRASAPGIVILATLNTVNRPRLGLVVPKKVLKRAVWRNRVKRVVRETFRQHQATLPAADVVFIAKPKIGEISNQELSVALTRLWNIISRRLGNQQS</sequence>
<dbReference type="InterPro" id="IPR014721">
    <property type="entry name" value="Ribsml_uS5_D2-typ_fold_subgr"/>
</dbReference>
<evidence type="ECO:0000256" key="7">
    <source>
        <dbReference type="HAMAP-Rule" id="MF_00227"/>
    </source>
</evidence>
<reference evidence="9" key="2">
    <citation type="submission" date="2021-04" db="EMBL/GenBank/DDBJ databases">
        <authorList>
            <person name="Gilroy R."/>
        </authorList>
    </citation>
    <scope>NUCLEOTIDE SEQUENCE</scope>
    <source>
        <strain evidence="9">687</strain>
    </source>
</reference>
<dbReference type="Pfam" id="PF00825">
    <property type="entry name" value="Ribonuclease_P"/>
    <property type="match status" value="1"/>
</dbReference>
<keyword evidence="3 7" id="KW-0540">Nuclease</keyword>
<dbReference type="NCBIfam" id="TIGR00188">
    <property type="entry name" value="rnpA"/>
    <property type="match status" value="1"/>
</dbReference>
<keyword evidence="2 7" id="KW-0819">tRNA processing</keyword>
<dbReference type="GO" id="GO:0000049">
    <property type="term" value="F:tRNA binding"/>
    <property type="evidence" value="ECO:0007669"/>
    <property type="project" value="UniProtKB-UniRule"/>
</dbReference>
<evidence type="ECO:0000256" key="1">
    <source>
        <dbReference type="ARBA" id="ARBA00002663"/>
    </source>
</evidence>
<keyword evidence="6 7" id="KW-0694">RNA-binding</keyword>
<evidence type="ECO:0000256" key="6">
    <source>
        <dbReference type="ARBA" id="ARBA00022884"/>
    </source>
</evidence>
<dbReference type="GO" id="GO:0004526">
    <property type="term" value="F:ribonuclease P activity"/>
    <property type="evidence" value="ECO:0007669"/>
    <property type="project" value="UniProtKB-UniRule"/>
</dbReference>
<dbReference type="GO" id="GO:0030677">
    <property type="term" value="C:ribonuclease P complex"/>
    <property type="evidence" value="ECO:0007669"/>
    <property type="project" value="TreeGrafter"/>
</dbReference>
<proteinExistence type="inferred from homology"/>
<evidence type="ECO:0000256" key="4">
    <source>
        <dbReference type="ARBA" id="ARBA00022759"/>
    </source>
</evidence>
<comment type="function">
    <text evidence="1 7">RNaseP catalyzes the removal of the 5'-leader sequence from pre-tRNA to produce the mature 5'-terminus. It can also cleave other RNA substrates such as 4.5S RNA. The protein component plays an auxiliary but essential role in vivo by binding to the 5'-leader sequence and broadening the substrate specificity of the ribozyme.</text>
</comment>
<dbReference type="PROSITE" id="PS00648">
    <property type="entry name" value="RIBONUCLEASE_P"/>
    <property type="match status" value="1"/>
</dbReference>
<evidence type="ECO:0000256" key="3">
    <source>
        <dbReference type="ARBA" id="ARBA00022722"/>
    </source>
</evidence>
<evidence type="ECO:0000313" key="10">
    <source>
        <dbReference type="Proteomes" id="UP000824150"/>
    </source>
</evidence>
<dbReference type="AlphaFoldDB" id="A0A9E2KNH8"/>
<reference evidence="9" key="1">
    <citation type="journal article" date="2021" name="PeerJ">
        <title>Extensive microbial diversity within the chicken gut microbiome revealed by metagenomics and culture.</title>
        <authorList>
            <person name="Gilroy R."/>
            <person name="Ravi A."/>
            <person name="Getino M."/>
            <person name="Pursley I."/>
            <person name="Horton D.L."/>
            <person name="Alikhan N.F."/>
            <person name="Baker D."/>
            <person name="Gharbi K."/>
            <person name="Hall N."/>
            <person name="Watson M."/>
            <person name="Adriaenssens E.M."/>
            <person name="Foster-Nyarko E."/>
            <person name="Jarju S."/>
            <person name="Secka A."/>
            <person name="Antonio M."/>
            <person name="Oren A."/>
            <person name="Chaudhuri R.R."/>
            <person name="La Ragione R."/>
            <person name="Hildebrand F."/>
            <person name="Pallen M.J."/>
        </authorList>
    </citation>
    <scope>NUCLEOTIDE SEQUENCE</scope>
    <source>
        <strain evidence="9">687</strain>
    </source>
</reference>
<comment type="catalytic activity">
    <reaction evidence="7">
        <text>Endonucleolytic cleavage of RNA, removing 5'-extranucleotides from tRNA precursor.</text>
        <dbReference type="EC" id="3.1.26.5"/>
    </reaction>
</comment>
<comment type="similarity">
    <text evidence="7">Belongs to the RnpA family.</text>
</comment>
<dbReference type="PANTHER" id="PTHR33992:SF1">
    <property type="entry name" value="RIBONUCLEASE P PROTEIN COMPONENT"/>
    <property type="match status" value="1"/>
</dbReference>
<dbReference type="InterPro" id="IPR020539">
    <property type="entry name" value="RNase_P_CS"/>
</dbReference>
<accession>A0A9E2KNH8</accession>
<protein>
    <recommendedName>
        <fullName evidence="7 8">Ribonuclease P protein component</fullName>
        <shortName evidence="7">RNase P protein</shortName>
        <shortName evidence="7">RNaseP protein</shortName>
        <ecNumber evidence="7 8">3.1.26.5</ecNumber>
    </recommendedName>
    <alternativeName>
        <fullName evidence="7">Protein C5</fullName>
    </alternativeName>
</protein>
<evidence type="ECO:0000256" key="2">
    <source>
        <dbReference type="ARBA" id="ARBA00022694"/>
    </source>
</evidence>
<dbReference type="SUPFAM" id="SSF54211">
    <property type="entry name" value="Ribosomal protein S5 domain 2-like"/>
    <property type="match status" value="1"/>
</dbReference>
<organism evidence="9 10">
    <name type="scientific">Candidatus Anaerobiospirillum merdipullorum</name>
    <dbReference type="NCBI Taxonomy" id="2838450"/>
    <lineage>
        <taxon>Bacteria</taxon>
        <taxon>Pseudomonadati</taxon>
        <taxon>Pseudomonadota</taxon>
        <taxon>Gammaproteobacteria</taxon>
        <taxon>Aeromonadales</taxon>
        <taxon>Succinivibrionaceae</taxon>
        <taxon>Anaerobiospirillum</taxon>
    </lineage>
</organism>
<keyword evidence="4 7" id="KW-0255">Endonuclease</keyword>
<dbReference type="InterPro" id="IPR020568">
    <property type="entry name" value="Ribosomal_Su5_D2-typ_SF"/>
</dbReference>
<comment type="subunit">
    <text evidence="7">Consists of a catalytic RNA component (M1 or rnpB) and a protein subunit.</text>
</comment>
<name>A0A9E2KNH8_9GAMM</name>
<dbReference type="GO" id="GO:0001682">
    <property type="term" value="P:tRNA 5'-leader removal"/>
    <property type="evidence" value="ECO:0007669"/>
    <property type="project" value="UniProtKB-UniRule"/>
</dbReference>
<evidence type="ECO:0000313" key="9">
    <source>
        <dbReference type="EMBL" id="MBU3827081.1"/>
    </source>
</evidence>
<evidence type="ECO:0000256" key="8">
    <source>
        <dbReference type="NCBIfam" id="TIGR00188"/>
    </source>
</evidence>
<keyword evidence="5 7" id="KW-0378">Hydrolase</keyword>
<dbReference type="Proteomes" id="UP000824150">
    <property type="component" value="Unassembled WGS sequence"/>
</dbReference>
<dbReference type="Gene3D" id="3.30.230.10">
    <property type="match status" value="1"/>
</dbReference>
<dbReference type="InterPro" id="IPR000100">
    <property type="entry name" value="RNase_P"/>
</dbReference>
<dbReference type="HAMAP" id="MF_00227">
    <property type="entry name" value="RNase_P"/>
    <property type="match status" value="1"/>
</dbReference>
<gene>
    <name evidence="7 9" type="primary">rnpA</name>
    <name evidence="9" type="ORF">IAA31_06285</name>
</gene>